<proteinExistence type="predicted"/>
<accession>A0A9P3F9B9</accession>
<protein>
    <recommendedName>
        <fullName evidence="2">Nephrocystin 3-like N-terminal domain-containing protein</fullName>
    </recommendedName>
</protein>
<sequence>MVIEVSINKAATIVIVENASGVKAYADQLKPGSSGCLEASSKKHERSGCLEQLGHEQTASVAQDRPGAETQRMIQSFTTSSSQISSRRLVPKRLNLSIIVIIGGLLEGSYKWILDHSDFQRWRNDDQSRLLWIKGDPGKGKTMLLIGIVDELDRELKQAEPSASPTVLSYFFCQGTDTSASRVKWIISTRNRHDIEQQLKLNDSQTKLSLELKSNTEYVSHAVGVYINDSVSQLESLQDNDTRRDQVQHILRQKAADTFLWVALIVQELKTVASWDVLDVLKEISTGLEELQNPEFCQLMLSTATLAYRPLHVLELGVLSGLPEKISNKAQRVRELSAKDYLMSDMATTTIFPTGTSEVHRDMSLQSLQAMLKTLRRDIYSLRHPGFSIDDLKMPVPDPLASVQYSCIHWVDHLCEAPQRNDLVDSSLTHKFLEGHLLYWAKASSLLGALSNAVLTVGNLERLLKVSLAPQ</sequence>
<name>A0A9P3F9B9_ASPVI</name>
<dbReference type="EMBL" id="BOPL01000010">
    <property type="protein sequence ID" value="GIK06160.1"/>
    <property type="molecule type" value="Genomic_DNA"/>
</dbReference>
<evidence type="ECO:0000313" key="4">
    <source>
        <dbReference type="Proteomes" id="UP000710440"/>
    </source>
</evidence>
<evidence type="ECO:0000313" key="3">
    <source>
        <dbReference type="EMBL" id="GIK06160.1"/>
    </source>
</evidence>
<evidence type="ECO:0000256" key="1">
    <source>
        <dbReference type="ARBA" id="ARBA00022737"/>
    </source>
</evidence>
<feature type="domain" description="Nephrocystin 3-like N-terminal" evidence="2">
    <location>
        <begin position="108"/>
        <end position="197"/>
    </location>
</feature>
<organism evidence="3 4">
    <name type="scientific">Aspergillus viridinutans</name>
    <dbReference type="NCBI Taxonomy" id="75553"/>
    <lineage>
        <taxon>Eukaryota</taxon>
        <taxon>Fungi</taxon>
        <taxon>Dikarya</taxon>
        <taxon>Ascomycota</taxon>
        <taxon>Pezizomycotina</taxon>
        <taxon>Eurotiomycetes</taxon>
        <taxon>Eurotiomycetidae</taxon>
        <taxon>Eurotiales</taxon>
        <taxon>Aspergillaceae</taxon>
        <taxon>Aspergillus</taxon>
        <taxon>Aspergillus subgen. Fumigati</taxon>
    </lineage>
</organism>
<dbReference type="OrthoDB" id="674604at2759"/>
<dbReference type="InterPro" id="IPR056884">
    <property type="entry name" value="NPHP3-like_N"/>
</dbReference>
<gene>
    <name evidence="3" type="ORF">Aspvir_001804</name>
</gene>
<dbReference type="Pfam" id="PF24883">
    <property type="entry name" value="NPHP3_N"/>
    <property type="match status" value="1"/>
</dbReference>
<dbReference type="AlphaFoldDB" id="A0A9P3F9B9"/>
<dbReference type="PANTHER" id="PTHR10039">
    <property type="entry name" value="AMELOGENIN"/>
    <property type="match status" value="1"/>
</dbReference>
<comment type="caution">
    <text evidence="3">The sequence shown here is derived from an EMBL/GenBank/DDBJ whole genome shotgun (WGS) entry which is preliminary data.</text>
</comment>
<keyword evidence="1" id="KW-0677">Repeat</keyword>
<evidence type="ECO:0000259" key="2">
    <source>
        <dbReference type="Pfam" id="PF24883"/>
    </source>
</evidence>
<keyword evidence="4" id="KW-1185">Reference proteome</keyword>
<dbReference type="Proteomes" id="UP000710440">
    <property type="component" value="Unassembled WGS sequence"/>
</dbReference>
<dbReference type="GeneID" id="66929786"/>
<dbReference type="RefSeq" id="XP_043129346.1">
    <property type="nucleotide sequence ID" value="XM_043273411.1"/>
</dbReference>
<reference evidence="3 4" key="1">
    <citation type="submission" date="2021-02" db="EMBL/GenBank/DDBJ databases">
        <title>Pan-genome distribution and transcriptional activeness of fungal secondary metabolism genes in Aspergillus section Fumigati.</title>
        <authorList>
            <person name="Takahashi H."/>
            <person name="Umemura M."/>
            <person name="Ninomiya A."/>
            <person name="Kusuya Y."/>
            <person name="Urayama S."/>
            <person name="Shimizu M."/>
            <person name="Watanabe A."/>
            <person name="Kamei K."/>
            <person name="Yaguchi T."/>
            <person name="Hagiwara D."/>
        </authorList>
    </citation>
    <scope>NUCLEOTIDE SEQUENCE [LARGE SCALE GENOMIC DNA]</scope>
    <source>
        <strain evidence="3 4">IFM 47045</strain>
    </source>
</reference>